<organism evidence="1 2">
    <name type="scientific">Clonorchis sinensis</name>
    <name type="common">Chinese liver fluke</name>
    <dbReference type="NCBI Taxonomy" id="79923"/>
    <lineage>
        <taxon>Eukaryota</taxon>
        <taxon>Metazoa</taxon>
        <taxon>Spiralia</taxon>
        <taxon>Lophotrochozoa</taxon>
        <taxon>Platyhelminthes</taxon>
        <taxon>Trematoda</taxon>
        <taxon>Digenea</taxon>
        <taxon>Opisthorchiida</taxon>
        <taxon>Opisthorchiata</taxon>
        <taxon>Opisthorchiidae</taxon>
        <taxon>Clonorchis</taxon>
    </lineage>
</organism>
<name>G7YDR9_CLOSI</name>
<protein>
    <submittedName>
        <fullName evidence="1">Uncharacterized protein</fullName>
    </submittedName>
</protein>
<dbReference type="AlphaFoldDB" id="G7YDR9"/>
<dbReference type="PANTHER" id="PTHR47331:SF1">
    <property type="entry name" value="GAG-LIKE PROTEIN"/>
    <property type="match status" value="1"/>
</dbReference>
<proteinExistence type="predicted"/>
<evidence type="ECO:0000313" key="1">
    <source>
        <dbReference type="EMBL" id="GAA51103.1"/>
    </source>
</evidence>
<sequence length="177" mass="19192">MAVSFVIRSLHDGYVVDVDCANTVGSLLIAKAPTPDDLLLSKWTHITDVQPAGIPGNNVSILMGTSDVGACWVIEQSTGSPKWPHSYLTALGWAIFGPAPPAGTKRISVNFLNTEPSVEDYILRSFESDFNKSKGTAKSLSLENKEVMKDTEQSVSSLDGHYQVPLPLANRLEEPTY</sequence>
<reference evidence="1" key="1">
    <citation type="journal article" date="2011" name="Genome Biol.">
        <title>The draft genome of the carcinogenic human liver fluke Clonorchis sinensis.</title>
        <authorList>
            <person name="Wang X."/>
            <person name="Chen W."/>
            <person name="Huang Y."/>
            <person name="Sun J."/>
            <person name="Men J."/>
            <person name="Liu H."/>
            <person name="Luo F."/>
            <person name="Guo L."/>
            <person name="Lv X."/>
            <person name="Deng C."/>
            <person name="Zhou C."/>
            <person name="Fan Y."/>
            <person name="Li X."/>
            <person name="Huang L."/>
            <person name="Hu Y."/>
            <person name="Liang C."/>
            <person name="Hu X."/>
            <person name="Xu J."/>
            <person name="Yu X."/>
        </authorList>
    </citation>
    <scope>NUCLEOTIDE SEQUENCE [LARGE SCALE GENOMIC DNA]</scope>
    <source>
        <strain evidence="1">Henan</strain>
    </source>
</reference>
<dbReference type="PANTHER" id="PTHR47331">
    <property type="entry name" value="PHD-TYPE DOMAIN-CONTAINING PROTEIN"/>
    <property type="match status" value="1"/>
</dbReference>
<gene>
    <name evidence="1" type="ORF">CLF_105588</name>
</gene>
<keyword evidence="2" id="KW-1185">Reference proteome</keyword>
<evidence type="ECO:0000313" key="2">
    <source>
        <dbReference type="Proteomes" id="UP000008909"/>
    </source>
</evidence>
<reference key="2">
    <citation type="submission" date="2011-10" db="EMBL/GenBank/DDBJ databases">
        <title>The genome and transcriptome sequence of Clonorchis sinensis provide insights into the carcinogenic liver fluke.</title>
        <authorList>
            <person name="Wang X."/>
            <person name="Huang Y."/>
            <person name="Chen W."/>
            <person name="Liu H."/>
            <person name="Guo L."/>
            <person name="Chen Y."/>
            <person name="Luo F."/>
            <person name="Zhou W."/>
            <person name="Sun J."/>
            <person name="Mao Q."/>
            <person name="Liang P."/>
            <person name="Zhou C."/>
            <person name="Tian Y."/>
            <person name="Men J."/>
            <person name="Lv X."/>
            <person name="Huang L."/>
            <person name="Zhou J."/>
            <person name="Hu Y."/>
            <person name="Li R."/>
            <person name="Zhang F."/>
            <person name="Lei H."/>
            <person name="Li X."/>
            <person name="Hu X."/>
            <person name="Liang C."/>
            <person name="Xu J."/>
            <person name="Wu Z."/>
            <person name="Yu X."/>
        </authorList>
    </citation>
    <scope>NUCLEOTIDE SEQUENCE</scope>
    <source>
        <strain>Henan</strain>
    </source>
</reference>
<accession>G7YDR9</accession>
<dbReference type="EMBL" id="DF143114">
    <property type="protein sequence ID" value="GAA51103.1"/>
    <property type="molecule type" value="Genomic_DNA"/>
</dbReference>
<dbReference type="Proteomes" id="UP000008909">
    <property type="component" value="Unassembled WGS sequence"/>
</dbReference>